<evidence type="ECO:0000259" key="1">
    <source>
        <dbReference type="Pfam" id="PF24043"/>
    </source>
</evidence>
<proteinExistence type="predicted"/>
<reference evidence="2 3" key="1">
    <citation type="submission" date="2017-09" db="EMBL/GenBank/DDBJ databases">
        <title>Depth-based differentiation of microbial function through sediment-hosted aquifers and enrichment of novel symbionts in the deep terrestrial subsurface.</title>
        <authorList>
            <person name="Probst A.J."/>
            <person name="Ladd B."/>
            <person name="Jarett J.K."/>
            <person name="Geller-Mcgrath D.E."/>
            <person name="Sieber C.M."/>
            <person name="Emerson J.B."/>
            <person name="Anantharaman K."/>
            <person name="Thomas B.C."/>
            <person name="Malmstrom R."/>
            <person name="Stieglmeier M."/>
            <person name="Klingl A."/>
            <person name="Woyke T."/>
            <person name="Ryan C.M."/>
            <person name="Banfield J.F."/>
        </authorList>
    </citation>
    <scope>NUCLEOTIDE SEQUENCE [LARGE SCALE GENOMIC DNA]</scope>
    <source>
        <strain evidence="2">CG11_big_fil_rev_8_21_14_0_20_40_15</strain>
    </source>
</reference>
<evidence type="ECO:0000313" key="3">
    <source>
        <dbReference type="Proteomes" id="UP000229317"/>
    </source>
</evidence>
<organism evidence="2 3">
    <name type="scientific">Candidatus Portnoybacteria bacterium CG11_big_fil_rev_8_21_14_0_20_40_15</name>
    <dbReference type="NCBI Taxonomy" id="1974817"/>
    <lineage>
        <taxon>Bacteria</taxon>
        <taxon>Candidatus Portnoyibacteriota</taxon>
    </lineage>
</organism>
<gene>
    <name evidence="2" type="ORF">COV84_02850</name>
</gene>
<protein>
    <recommendedName>
        <fullName evidence="1">DUF7352 domain-containing protein</fullName>
    </recommendedName>
</protein>
<evidence type="ECO:0000313" key="2">
    <source>
        <dbReference type="EMBL" id="PIQ75141.1"/>
    </source>
</evidence>
<sequence length="90" mass="10333">MLIINKHDVPTGCSEFVLSLPRGSKIFSFQEKEGKKKIWALSEVNNKPELRTFLLISTGSQFFKNQKDPKHIGTLIYGRVAEHLFEITKK</sequence>
<dbReference type="AlphaFoldDB" id="A0A2H0KSK0"/>
<accession>A0A2H0KSK0</accession>
<dbReference type="Pfam" id="PF24043">
    <property type="entry name" value="DUF7352"/>
    <property type="match status" value="1"/>
</dbReference>
<dbReference type="Proteomes" id="UP000229317">
    <property type="component" value="Unassembled WGS sequence"/>
</dbReference>
<feature type="domain" description="DUF7352" evidence="1">
    <location>
        <begin position="3"/>
        <end position="87"/>
    </location>
</feature>
<comment type="caution">
    <text evidence="2">The sequence shown here is derived from an EMBL/GenBank/DDBJ whole genome shotgun (WGS) entry which is preliminary data.</text>
</comment>
<dbReference type="InterPro" id="IPR055776">
    <property type="entry name" value="DUF7352"/>
</dbReference>
<dbReference type="EMBL" id="PCVO01000044">
    <property type="protein sequence ID" value="PIQ75141.1"/>
    <property type="molecule type" value="Genomic_DNA"/>
</dbReference>
<name>A0A2H0KSK0_9BACT</name>